<keyword evidence="2" id="KW-1185">Reference proteome</keyword>
<dbReference type="SUPFAM" id="SSF48403">
    <property type="entry name" value="Ankyrin repeat"/>
    <property type="match status" value="1"/>
</dbReference>
<name>A0A507F5M8_9FUNG</name>
<accession>A0A507F5M8</accession>
<protein>
    <recommendedName>
        <fullName evidence="3">F-box domain-containing protein</fullName>
    </recommendedName>
</protein>
<dbReference type="PANTHER" id="PTHR46586">
    <property type="entry name" value="ANKYRIN REPEAT-CONTAINING PROTEIN"/>
    <property type="match status" value="1"/>
</dbReference>
<dbReference type="EMBL" id="QEAP01000251">
    <property type="protein sequence ID" value="TPX71553.1"/>
    <property type="molecule type" value="Genomic_DNA"/>
</dbReference>
<dbReference type="InterPro" id="IPR002110">
    <property type="entry name" value="Ankyrin_rpt"/>
</dbReference>
<gene>
    <name evidence="1" type="ORF">CcCBS67573_g06181</name>
</gene>
<dbReference type="AlphaFoldDB" id="A0A507F5M8"/>
<evidence type="ECO:0000313" key="2">
    <source>
        <dbReference type="Proteomes" id="UP000320333"/>
    </source>
</evidence>
<dbReference type="InterPro" id="IPR036770">
    <property type="entry name" value="Ankyrin_rpt-contain_sf"/>
</dbReference>
<dbReference type="Proteomes" id="UP000320333">
    <property type="component" value="Unassembled WGS sequence"/>
</dbReference>
<proteinExistence type="predicted"/>
<dbReference type="Gene3D" id="1.25.40.20">
    <property type="entry name" value="Ankyrin repeat-containing domain"/>
    <property type="match status" value="3"/>
</dbReference>
<dbReference type="PANTHER" id="PTHR46586:SF3">
    <property type="entry name" value="ANKYRIN REPEAT-CONTAINING PROTEIN"/>
    <property type="match status" value="1"/>
</dbReference>
<dbReference type="STRING" id="246404.A0A507F5M8"/>
<reference evidence="1 2" key="1">
    <citation type="journal article" date="2019" name="Sci. Rep.">
        <title>Comparative genomics of chytrid fungi reveal insights into the obligate biotrophic and pathogenic lifestyle of Synchytrium endobioticum.</title>
        <authorList>
            <person name="van de Vossenberg B.T.L.H."/>
            <person name="Warris S."/>
            <person name="Nguyen H.D.T."/>
            <person name="van Gent-Pelzer M.P.E."/>
            <person name="Joly D.L."/>
            <person name="van de Geest H.C."/>
            <person name="Bonants P.J.M."/>
            <person name="Smith D.S."/>
            <person name="Levesque C.A."/>
            <person name="van der Lee T.A.J."/>
        </authorList>
    </citation>
    <scope>NUCLEOTIDE SEQUENCE [LARGE SCALE GENOMIC DNA]</scope>
    <source>
        <strain evidence="1 2">CBS 675.73</strain>
    </source>
</reference>
<dbReference type="InterPro" id="IPR052050">
    <property type="entry name" value="SecEffector_AnkRepeat"/>
</dbReference>
<organism evidence="1 2">
    <name type="scientific">Chytriomyces confervae</name>
    <dbReference type="NCBI Taxonomy" id="246404"/>
    <lineage>
        <taxon>Eukaryota</taxon>
        <taxon>Fungi</taxon>
        <taxon>Fungi incertae sedis</taxon>
        <taxon>Chytridiomycota</taxon>
        <taxon>Chytridiomycota incertae sedis</taxon>
        <taxon>Chytridiomycetes</taxon>
        <taxon>Chytridiales</taxon>
        <taxon>Chytriomycetaceae</taxon>
        <taxon>Chytriomyces</taxon>
    </lineage>
</organism>
<sequence>MGRLQSLPPELLQSVVENLPISAQLGCLARLCRSMNYVISGYAFAMRHAGRQMTMLLNSSEMDLYDVWELCEAEKLPLSYRAALFAWLVHNNAFAVDADLLVAATPPHMSEDAALRVVHCFETMPMLYRLPLRHPALLNWAAFHGFTRVAEHLLAQPRPTSIALSSNSNDATSISTLDTSTDPLNTTMVALKWASENGHAGVLELLLRHGDMDPCWNNSFVLVSSACEGHEACVRLLLLDGRAEPTNYALNRAAENGHANVVRLLLKDTRLLLEQTDNAPLKWSCENGHTLVVQLLLEDGRIDPGNRNNFNIKRAAREGHAEVVALLLADDRVDPTAEDQYAIKWSAGNGHVEVVKLLLADPRIDKHAEDDCALKWAIQNNHTEIMHLLQGP</sequence>
<dbReference type="OrthoDB" id="2105324at2759"/>
<comment type="caution">
    <text evidence="1">The sequence shown here is derived from an EMBL/GenBank/DDBJ whole genome shotgun (WGS) entry which is preliminary data.</text>
</comment>
<evidence type="ECO:0000313" key="1">
    <source>
        <dbReference type="EMBL" id="TPX71553.1"/>
    </source>
</evidence>
<dbReference type="SMART" id="SM00248">
    <property type="entry name" value="ANK"/>
    <property type="match status" value="5"/>
</dbReference>
<evidence type="ECO:0008006" key="3">
    <source>
        <dbReference type="Google" id="ProtNLM"/>
    </source>
</evidence>
<dbReference type="Pfam" id="PF12796">
    <property type="entry name" value="Ank_2"/>
    <property type="match status" value="2"/>
</dbReference>